<dbReference type="AlphaFoldDB" id="A0A917F9V4"/>
<protein>
    <submittedName>
        <fullName evidence="1">Uncharacterized protein</fullName>
    </submittedName>
</protein>
<proteinExistence type="predicted"/>
<accession>A0A917F9V4</accession>
<dbReference type="Proteomes" id="UP000606044">
    <property type="component" value="Unassembled WGS sequence"/>
</dbReference>
<keyword evidence="2" id="KW-1185">Reference proteome</keyword>
<sequence>MDILQNAELRPAIRQQAEAFLGIHAHAPLLASVFATQQRYMMGQIFLSLTYKSSDGRVLLAEFLRKVEQFRIASPNTAEAFVREMVREGIGIPAPERKDRRSRPLMVAEAAHVMMRRWMAIHLHTLDRLDGGARAATLSTQPDLLPILQPRVVDGILQSDVCIRPSGTFALFSWLNDGGLLMDRLIAGLTDTRERASQVATALSSYTQLRTGLAISRSHLTRKLHAAEAAGSLGWTGARGRSTLWVSRGFIAEYDAYQAEKLAIVANSFAATGTGI</sequence>
<comment type="caution">
    <text evidence="1">The sequence shown here is derived from an EMBL/GenBank/DDBJ whole genome shotgun (WGS) entry which is preliminary data.</text>
</comment>
<reference evidence="1" key="1">
    <citation type="journal article" date="2014" name="Int. J. Syst. Evol. Microbiol.">
        <title>Complete genome sequence of Corynebacterium casei LMG S-19264T (=DSM 44701T), isolated from a smear-ripened cheese.</title>
        <authorList>
            <consortium name="US DOE Joint Genome Institute (JGI-PGF)"/>
            <person name="Walter F."/>
            <person name="Albersmeier A."/>
            <person name="Kalinowski J."/>
            <person name="Ruckert C."/>
        </authorList>
    </citation>
    <scope>NUCLEOTIDE SEQUENCE</scope>
    <source>
        <strain evidence="1">CCM 7897</strain>
    </source>
</reference>
<evidence type="ECO:0000313" key="2">
    <source>
        <dbReference type="Proteomes" id="UP000606044"/>
    </source>
</evidence>
<evidence type="ECO:0000313" key="1">
    <source>
        <dbReference type="EMBL" id="GGF56220.1"/>
    </source>
</evidence>
<gene>
    <name evidence="1" type="ORF">GCM10007301_14780</name>
</gene>
<reference evidence="1" key="2">
    <citation type="submission" date="2020-09" db="EMBL/GenBank/DDBJ databases">
        <authorList>
            <person name="Sun Q."/>
            <person name="Sedlacek I."/>
        </authorList>
    </citation>
    <scope>NUCLEOTIDE SEQUENCE</scope>
    <source>
        <strain evidence="1">CCM 7897</strain>
    </source>
</reference>
<organism evidence="1 2">
    <name type="scientific">Azorhizobium oxalatiphilum</name>
    <dbReference type="NCBI Taxonomy" id="980631"/>
    <lineage>
        <taxon>Bacteria</taxon>
        <taxon>Pseudomonadati</taxon>
        <taxon>Pseudomonadota</taxon>
        <taxon>Alphaproteobacteria</taxon>
        <taxon>Hyphomicrobiales</taxon>
        <taxon>Xanthobacteraceae</taxon>
        <taxon>Azorhizobium</taxon>
    </lineage>
</organism>
<dbReference type="EMBL" id="BMCT01000001">
    <property type="protein sequence ID" value="GGF56220.1"/>
    <property type="molecule type" value="Genomic_DNA"/>
</dbReference>
<name>A0A917F9V4_9HYPH</name>